<evidence type="ECO:0000256" key="1">
    <source>
        <dbReference type="SAM" id="MobiDB-lite"/>
    </source>
</evidence>
<protein>
    <recommendedName>
        <fullName evidence="2">F-box domain-containing protein</fullName>
    </recommendedName>
</protein>
<proteinExistence type="predicted"/>
<dbReference type="InterPro" id="IPR001810">
    <property type="entry name" value="F-box_dom"/>
</dbReference>
<evidence type="ECO:0000313" key="3">
    <source>
        <dbReference type="EMBL" id="CAL8070245.1"/>
    </source>
</evidence>
<dbReference type="PROSITE" id="PS50181">
    <property type="entry name" value="FBOX"/>
    <property type="match status" value="1"/>
</dbReference>
<feature type="compositionally biased region" description="Low complexity" evidence="1">
    <location>
        <begin position="19"/>
        <end position="30"/>
    </location>
</feature>
<evidence type="ECO:0000259" key="2">
    <source>
        <dbReference type="PROSITE" id="PS50181"/>
    </source>
</evidence>
<feature type="compositionally biased region" description="Low complexity" evidence="1">
    <location>
        <begin position="1"/>
        <end position="11"/>
    </location>
</feature>
<dbReference type="InterPro" id="IPR036047">
    <property type="entry name" value="F-box-like_dom_sf"/>
</dbReference>
<feature type="region of interest" description="Disordered" evidence="1">
    <location>
        <begin position="533"/>
        <end position="554"/>
    </location>
</feature>
<organism evidence="3 4">
    <name type="scientific">Orchesella dallaii</name>
    <dbReference type="NCBI Taxonomy" id="48710"/>
    <lineage>
        <taxon>Eukaryota</taxon>
        <taxon>Metazoa</taxon>
        <taxon>Ecdysozoa</taxon>
        <taxon>Arthropoda</taxon>
        <taxon>Hexapoda</taxon>
        <taxon>Collembola</taxon>
        <taxon>Entomobryomorpha</taxon>
        <taxon>Entomobryoidea</taxon>
        <taxon>Orchesellidae</taxon>
        <taxon>Orchesellinae</taxon>
        <taxon>Orchesella</taxon>
    </lineage>
</organism>
<name>A0ABP1PKU3_9HEXA</name>
<feature type="region of interest" description="Disordered" evidence="1">
    <location>
        <begin position="625"/>
        <end position="645"/>
    </location>
</feature>
<accession>A0ABP1PKU3</accession>
<feature type="region of interest" description="Disordered" evidence="1">
    <location>
        <begin position="1"/>
        <end position="35"/>
    </location>
</feature>
<comment type="caution">
    <text evidence="3">The sequence shown here is derived from an EMBL/GenBank/DDBJ whole genome shotgun (WGS) entry which is preliminary data.</text>
</comment>
<gene>
    <name evidence="3" type="ORF">ODALV1_LOCUS1144</name>
</gene>
<keyword evidence="4" id="KW-1185">Reference proteome</keyword>
<feature type="domain" description="F-box" evidence="2">
    <location>
        <begin position="35"/>
        <end position="81"/>
    </location>
</feature>
<dbReference type="EMBL" id="CAXLJM020000004">
    <property type="protein sequence ID" value="CAL8070245.1"/>
    <property type="molecule type" value="Genomic_DNA"/>
</dbReference>
<dbReference type="SUPFAM" id="SSF81383">
    <property type="entry name" value="F-box domain"/>
    <property type="match status" value="1"/>
</dbReference>
<evidence type="ECO:0000313" key="4">
    <source>
        <dbReference type="Proteomes" id="UP001642540"/>
    </source>
</evidence>
<dbReference type="Proteomes" id="UP001642540">
    <property type="component" value="Unassembled WGS sequence"/>
</dbReference>
<dbReference type="CDD" id="cd09917">
    <property type="entry name" value="F-box_SF"/>
    <property type="match status" value="1"/>
</dbReference>
<reference evidence="3 4" key="1">
    <citation type="submission" date="2024-08" db="EMBL/GenBank/DDBJ databases">
        <authorList>
            <person name="Cucini C."/>
            <person name="Frati F."/>
        </authorList>
    </citation>
    <scope>NUCLEOTIDE SEQUENCE [LARGE SCALE GENOMIC DNA]</scope>
</reference>
<sequence>MASSSSSSTSTAVPEGVISETSSSSSSQSDDNSHADPIMRVPNEVWVLILSQLNQKELVSARTIWKRWREVVDAHFEFTVIVHDGKTDLDRVHELRIRDCLITRLLNDKEIFQYPSLLRRVRFWGPVNIRCFQRIMDRAVNVEELSLTKFALMQDDLVGERKLGGFSKIKKLELLGYMCKDESKTIAKNAAQIFSYNMPDLEKLTVNFHCDISSINRIAVSFMEFVSRHNRLHNLQASLVPEANHPNETAASRTTSVVIPAAVEELLKSVQLNMLRITTATKDLPIWTALLNSQTHLQDFRLHLSEGGLLTVHTNYVIGIPFEIVRAPLQRNANTLTSVELKELRLSPVEGSHADAVPLDANVFRYSSNLKRLLLYRNLDDYRRFSQIPDQPNIINLKNLPTSLETLEISRFYCRSEELQFVVDVLENLKNIMLLHTGNLSRLGVHGGIVESISKKSEIQSMNLTPLNYHSAIENLKYDVVKQKFGMNDGDHLYYDFERFRKGLPQPRPPQVESTYNIARGCNEVSFQSCRRWTHARRRRERPTTSERRAQSRRNRMEIFIGRMLCPSTSRAARHCRCPAPPPGGHVEGQCPGDPLSRLFFSLDLHISDGQQCITEVYAFPRETGRQRRWSGDSQPPPASRRFHL</sequence>